<dbReference type="EMBL" id="LSRX01000194">
    <property type="protein sequence ID" value="OLQ05126.1"/>
    <property type="molecule type" value="Genomic_DNA"/>
</dbReference>
<protein>
    <submittedName>
        <fullName evidence="1">Uncharacterized protein</fullName>
    </submittedName>
</protein>
<accession>A0A1Q9ECG5</accession>
<sequence length="258" mass="28035">MDHVSWSVALVMSQLLIFRPITFLAEFRLYRSGLIPHTLILEKQSQFATRMQKQALSSGEAELHAIGSGTADACGGFFTFKKAWFACTSVGHPGCPTFPEQRLRSRGRDFSEVTSQDFRCQQGQSSFATQLCLLCFRSFFLRLWTLVNYGPLAVEWAKDAETLSSTLFAGWCTASGRFIAARMPPEQVPEQVLPGDGSIFGGVPATFSAHSMCLEPATHDQASPLGCDFAAAFGGALPGTRTPWILDTYGAVASGSVK</sequence>
<gene>
    <name evidence="1" type="ORF">AK812_SmicGene11742</name>
</gene>
<name>A0A1Q9ECG5_SYMMI</name>
<evidence type="ECO:0000313" key="2">
    <source>
        <dbReference type="Proteomes" id="UP000186817"/>
    </source>
</evidence>
<reference evidence="1 2" key="1">
    <citation type="submission" date="2016-02" db="EMBL/GenBank/DDBJ databases">
        <title>Genome analysis of coral dinoflagellate symbionts highlights evolutionary adaptations to a symbiotic lifestyle.</title>
        <authorList>
            <person name="Aranda M."/>
            <person name="Li Y."/>
            <person name="Liew Y.J."/>
            <person name="Baumgarten S."/>
            <person name="Simakov O."/>
            <person name="Wilson M."/>
            <person name="Piel J."/>
            <person name="Ashoor H."/>
            <person name="Bougouffa S."/>
            <person name="Bajic V.B."/>
            <person name="Ryu T."/>
            <person name="Ravasi T."/>
            <person name="Bayer T."/>
            <person name="Micklem G."/>
            <person name="Kim H."/>
            <person name="Bhak J."/>
            <person name="Lajeunesse T.C."/>
            <person name="Voolstra C.R."/>
        </authorList>
    </citation>
    <scope>NUCLEOTIDE SEQUENCE [LARGE SCALE GENOMIC DNA]</scope>
    <source>
        <strain evidence="1 2">CCMP2467</strain>
    </source>
</reference>
<organism evidence="1 2">
    <name type="scientific">Symbiodinium microadriaticum</name>
    <name type="common">Dinoflagellate</name>
    <name type="synonym">Zooxanthella microadriatica</name>
    <dbReference type="NCBI Taxonomy" id="2951"/>
    <lineage>
        <taxon>Eukaryota</taxon>
        <taxon>Sar</taxon>
        <taxon>Alveolata</taxon>
        <taxon>Dinophyceae</taxon>
        <taxon>Suessiales</taxon>
        <taxon>Symbiodiniaceae</taxon>
        <taxon>Symbiodinium</taxon>
    </lineage>
</organism>
<keyword evidence="2" id="KW-1185">Reference proteome</keyword>
<comment type="caution">
    <text evidence="1">The sequence shown here is derived from an EMBL/GenBank/DDBJ whole genome shotgun (WGS) entry which is preliminary data.</text>
</comment>
<dbReference type="AlphaFoldDB" id="A0A1Q9ECG5"/>
<proteinExistence type="predicted"/>
<evidence type="ECO:0000313" key="1">
    <source>
        <dbReference type="EMBL" id="OLQ05126.1"/>
    </source>
</evidence>
<dbReference type="Proteomes" id="UP000186817">
    <property type="component" value="Unassembled WGS sequence"/>
</dbReference>